<dbReference type="STRING" id="665118.SAMN02983003_0614"/>
<dbReference type="AlphaFoldDB" id="A0A1K2HUD1"/>
<dbReference type="Proteomes" id="UP000183447">
    <property type="component" value="Unassembled WGS sequence"/>
</dbReference>
<evidence type="ECO:0000313" key="2">
    <source>
        <dbReference type="EMBL" id="SFZ81649.1"/>
    </source>
</evidence>
<name>A0A1K2HUD1_9HYPH</name>
<proteinExistence type="predicted"/>
<organism evidence="2 3">
    <name type="scientific">Devosia enhydra</name>
    <dbReference type="NCBI Taxonomy" id="665118"/>
    <lineage>
        <taxon>Bacteria</taxon>
        <taxon>Pseudomonadati</taxon>
        <taxon>Pseudomonadota</taxon>
        <taxon>Alphaproteobacteria</taxon>
        <taxon>Hyphomicrobiales</taxon>
        <taxon>Devosiaceae</taxon>
        <taxon>Devosia</taxon>
    </lineage>
</organism>
<dbReference type="RefSeq" id="WP_072338912.1">
    <property type="nucleotide sequence ID" value="NZ_FPKU01000001.1"/>
</dbReference>
<gene>
    <name evidence="2" type="ORF">SAMN02983003_0614</name>
</gene>
<dbReference type="InterPro" id="IPR025484">
    <property type="entry name" value="DUF4376"/>
</dbReference>
<accession>A0A1K2HUD1</accession>
<evidence type="ECO:0000313" key="3">
    <source>
        <dbReference type="Proteomes" id="UP000183447"/>
    </source>
</evidence>
<protein>
    <recommendedName>
        <fullName evidence="1">DUF4376 domain-containing protein</fullName>
    </recommendedName>
</protein>
<evidence type="ECO:0000259" key="1">
    <source>
        <dbReference type="Pfam" id="PF14301"/>
    </source>
</evidence>
<feature type="domain" description="DUF4376" evidence="1">
    <location>
        <begin position="90"/>
        <end position="196"/>
    </location>
</feature>
<dbReference type="OrthoDB" id="7875280at2"/>
<dbReference type="Pfam" id="PF14301">
    <property type="entry name" value="DUF4376"/>
    <property type="match status" value="1"/>
</dbReference>
<dbReference type="EMBL" id="FPKU01000001">
    <property type="protein sequence ID" value="SFZ81649.1"/>
    <property type="molecule type" value="Genomic_DNA"/>
</dbReference>
<keyword evidence="3" id="KW-1185">Reference proteome</keyword>
<sequence length="203" mass="21637">MTKIAFKDADKWEVWAGQPRPRQGKIDELFALPRNAGAVYPADVLATFGLVQITRDPVPDGHHVVSETLGEREGLPHEYLEFAATPIGALRAGKLAALDATRRGFEEGGTVIAGTPIKTDRQTASILTAAFVTALADPGYTIRWKVADGVFTTLDAPTIVAIATAVRAHVQACFDREGELTEAIMAAGDAEALDAIDITTGWP</sequence>
<reference evidence="2 3" key="1">
    <citation type="submission" date="2016-11" db="EMBL/GenBank/DDBJ databases">
        <authorList>
            <person name="Jaros S."/>
            <person name="Januszkiewicz K."/>
            <person name="Wedrychowicz H."/>
        </authorList>
    </citation>
    <scope>NUCLEOTIDE SEQUENCE [LARGE SCALE GENOMIC DNA]</scope>
    <source>
        <strain evidence="2 3">ATCC 23634</strain>
    </source>
</reference>